<gene>
    <name evidence="1" type="ORF">CDEST_15331</name>
</gene>
<proteinExistence type="predicted"/>
<dbReference type="GeneID" id="87951831"/>
<accession>A0AAX4J4Q5</accession>
<reference evidence="2" key="1">
    <citation type="journal article" date="2023" name="bioRxiv">
        <title>Complete genome of the Medicago anthracnose fungus, Colletotrichum destructivum, reveals a mini-chromosome-like region within a core chromosome.</title>
        <authorList>
            <person name="Lapalu N."/>
            <person name="Simon A."/>
            <person name="Lu A."/>
            <person name="Plaumann P.-L."/>
            <person name="Amselem J."/>
            <person name="Pigne S."/>
            <person name="Auger A."/>
            <person name="Koch C."/>
            <person name="Dallery J.-F."/>
            <person name="O'Connell R.J."/>
        </authorList>
    </citation>
    <scope>NUCLEOTIDE SEQUENCE [LARGE SCALE GENOMIC DNA]</scope>
    <source>
        <strain evidence="2">CBS 520.97</strain>
    </source>
</reference>
<name>A0AAX4J4Q5_9PEZI</name>
<protein>
    <submittedName>
        <fullName evidence="1">Uncharacterized protein</fullName>
    </submittedName>
</protein>
<evidence type="ECO:0000313" key="1">
    <source>
        <dbReference type="EMBL" id="WQF90317.1"/>
    </source>
</evidence>
<organism evidence="1 2">
    <name type="scientific">Colletotrichum destructivum</name>
    <dbReference type="NCBI Taxonomy" id="34406"/>
    <lineage>
        <taxon>Eukaryota</taxon>
        <taxon>Fungi</taxon>
        <taxon>Dikarya</taxon>
        <taxon>Ascomycota</taxon>
        <taxon>Pezizomycotina</taxon>
        <taxon>Sordariomycetes</taxon>
        <taxon>Hypocreomycetidae</taxon>
        <taxon>Glomerellales</taxon>
        <taxon>Glomerellaceae</taxon>
        <taxon>Colletotrichum</taxon>
        <taxon>Colletotrichum destructivum species complex</taxon>
    </lineage>
</organism>
<dbReference type="RefSeq" id="XP_062787538.1">
    <property type="nucleotide sequence ID" value="XM_062931487.1"/>
</dbReference>
<dbReference type="Proteomes" id="UP001322277">
    <property type="component" value="Chromosome 11"/>
</dbReference>
<dbReference type="KEGG" id="cdet:87951831"/>
<evidence type="ECO:0000313" key="2">
    <source>
        <dbReference type="Proteomes" id="UP001322277"/>
    </source>
</evidence>
<dbReference type="AlphaFoldDB" id="A0AAX4J4Q5"/>
<dbReference type="EMBL" id="CP137315">
    <property type="protein sequence ID" value="WQF90317.1"/>
    <property type="molecule type" value="Genomic_DNA"/>
</dbReference>
<sequence>MQRISNLRSNGHNSQGMNPGTAFQDLYAVNITSAPYNAQKGGWDYDGRVQIIGRNFLNFDPHGSHIISEDIATMTLAAFNAANYTPHGKS</sequence>
<keyword evidence="2" id="KW-1185">Reference proteome</keyword>